<comment type="caution">
    <text evidence="1">The sequence shown here is derived from an EMBL/GenBank/DDBJ whole genome shotgun (WGS) entry which is preliminary data.</text>
</comment>
<evidence type="ECO:0000313" key="1">
    <source>
        <dbReference type="EMBL" id="KAH3850401.1"/>
    </source>
</evidence>
<dbReference type="Proteomes" id="UP000828390">
    <property type="component" value="Unassembled WGS sequence"/>
</dbReference>
<reference evidence="1" key="2">
    <citation type="submission" date="2020-11" db="EMBL/GenBank/DDBJ databases">
        <authorList>
            <person name="McCartney M.A."/>
            <person name="Auch B."/>
            <person name="Kono T."/>
            <person name="Mallez S."/>
            <person name="Becker A."/>
            <person name="Gohl D.M."/>
            <person name="Silverstein K.A.T."/>
            <person name="Koren S."/>
            <person name="Bechman K.B."/>
            <person name="Herman A."/>
            <person name="Abrahante J.E."/>
            <person name="Garbe J."/>
        </authorList>
    </citation>
    <scope>NUCLEOTIDE SEQUENCE</scope>
    <source>
        <strain evidence="1">Duluth1</strain>
        <tissue evidence="1">Whole animal</tissue>
    </source>
</reference>
<dbReference type="AlphaFoldDB" id="A0A9D4L2H6"/>
<evidence type="ECO:0000313" key="2">
    <source>
        <dbReference type="Proteomes" id="UP000828390"/>
    </source>
</evidence>
<protein>
    <submittedName>
        <fullName evidence="1">Uncharacterized protein</fullName>
    </submittedName>
</protein>
<reference evidence="1" key="1">
    <citation type="journal article" date="2019" name="bioRxiv">
        <title>The Genome of the Zebra Mussel, Dreissena polymorpha: A Resource for Invasive Species Research.</title>
        <authorList>
            <person name="McCartney M.A."/>
            <person name="Auch B."/>
            <person name="Kono T."/>
            <person name="Mallez S."/>
            <person name="Zhang Y."/>
            <person name="Obille A."/>
            <person name="Becker A."/>
            <person name="Abrahante J.E."/>
            <person name="Garbe J."/>
            <person name="Badalamenti J.P."/>
            <person name="Herman A."/>
            <person name="Mangelson H."/>
            <person name="Liachko I."/>
            <person name="Sullivan S."/>
            <person name="Sone E.D."/>
            <person name="Koren S."/>
            <person name="Silverstein K.A.T."/>
            <person name="Beckman K.B."/>
            <person name="Gohl D.M."/>
        </authorList>
    </citation>
    <scope>NUCLEOTIDE SEQUENCE</scope>
    <source>
        <strain evidence="1">Duluth1</strain>
        <tissue evidence="1">Whole animal</tissue>
    </source>
</reference>
<organism evidence="1 2">
    <name type="scientific">Dreissena polymorpha</name>
    <name type="common">Zebra mussel</name>
    <name type="synonym">Mytilus polymorpha</name>
    <dbReference type="NCBI Taxonomy" id="45954"/>
    <lineage>
        <taxon>Eukaryota</taxon>
        <taxon>Metazoa</taxon>
        <taxon>Spiralia</taxon>
        <taxon>Lophotrochozoa</taxon>
        <taxon>Mollusca</taxon>
        <taxon>Bivalvia</taxon>
        <taxon>Autobranchia</taxon>
        <taxon>Heteroconchia</taxon>
        <taxon>Euheterodonta</taxon>
        <taxon>Imparidentia</taxon>
        <taxon>Neoheterodontei</taxon>
        <taxon>Myida</taxon>
        <taxon>Dreissenoidea</taxon>
        <taxon>Dreissenidae</taxon>
        <taxon>Dreissena</taxon>
    </lineage>
</organism>
<name>A0A9D4L2H6_DREPO</name>
<gene>
    <name evidence="1" type="ORF">DPMN_092812</name>
</gene>
<dbReference type="EMBL" id="JAIWYP010000003">
    <property type="protein sequence ID" value="KAH3850401.1"/>
    <property type="molecule type" value="Genomic_DNA"/>
</dbReference>
<sequence length="118" mass="13375">MERTGCVTSVEKIIEENDGCVRVQRRMSAMIHSKKTVVAFCVAASDIMSKKPASWWFRPPYGLNGRRAVVFRIAVQLLPEDRSHGGASHRKVYEFDNSPSTVVERLLMNAVKINKRII</sequence>
<proteinExistence type="predicted"/>
<accession>A0A9D4L2H6</accession>
<keyword evidence="2" id="KW-1185">Reference proteome</keyword>